<dbReference type="InParanoid" id="B0W350"/>
<evidence type="ECO:0000256" key="1">
    <source>
        <dbReference type="SAM" id="Phobius"/>
    </source>
</evidence>
<protein>
    <submittedName>
        <fullName evidence="2 3">Uncharacterized protein</fullName>
    </submittedName>
</protein>
<dbReference type="AlphaFoldDB" id="B0W350"/>
<feature type="transmembrane region" description="Helical" evidence="1">
    <location>
        <begin position="175"/>
        <end position="193"/>
    </location>
</feature>
<dbReference type="Proteomes" id="UP000002320">
    <property type="component" value="Unassembled WGS sequence"/>
</dbReference>
<dbReference type="EMBL" id="DS231830">
    <property type="protein sequence ID" value="EDS30758.1"/>
    <property type="molecule type" value="Genomic_DNA"/>
</dbReference>
<dbReference type="KEGG" id="cqu:CpipJ_CPIJ001356"/>
<dbReference type="VEuPathDB" id="VectorBase:CQUJHB002571"/>
<dbReference type="OMA" id="SHRMDGG"/>
<evidence type="ECO:0000313" key="2">
    <source>
        <dbReference type="EMBL" id="EDS30758.1"/>
    </source>
</evidence>
<name>B0W350_CULQU</name>
<organism>
    <name type="scientific">Culex quinquefasciatus</name>
    <name type="common">Southern house mosquito</name>
    <name type="synonym">Culex pungens</name>
    <dbReference type="NCBI Taxonomy" id="7176"/>
    <lineage>
        <taxon>Eukaryota</taxon>
        <taxon>Metazoa</taxon>
        <taxon>Ecdysozoa</taxon>
        <taxon>Arthropoda</taxon>
        <taxon>Hexapoda</taxon>
        <taxon>Insecta</taxon>
        <taxon>Pterygota</taxon>
        <taxon>Neoptera</taxon>
        <taxon>Endopterygota</taxon>
        <taxon>Diptera</taxon>
        <taxon>Nematocera</taxon>
        <taxon>Culicoidea</taxon>
        <taxon>Culicidae</taxon>
        <taxon>Culicinae</taxon>
        <taxon>Culicini</taxon>
        <taxon>Culex</taxon>
        <taxon>Culex</taxon>
    </lineage>
</organism>
<dbReference type="VEuPathDB" id="VectorBase:CPIJ001356"/>
<proteinExistence type="predicted"/>
<evidence type="ECO:0000313" key="4">
    <source>
        <dbReference type="Proteomes" id="UP000002320"/>
    </source>
</evidence>
<feature type="transmembrane region" description="Helical" evidence="1">
    <location>
        <begin position="218"/>
        <end position="241"/>
    </location>
</feature>
<dbReference type="InterPro" id="IPR053291">
    <property type="entry name" value="Ommatidial_diff-associated"/>
</dbReference>
<dbReference type="OrthoDB" id="10033661at2759"/>
<dbReference type="EnsemblMetazoa" id="CPIJ001356-RA">
    <property type="protein sequence ID" value="CPIJ001356-PA"/>
    <property type="gene ID" value="CPIJ001356"/>
</dbReference>
<sequence length="278" mass="30604">MNSTNNSQPRTVQLEPQQQLQLINITVQEQIFNNNLVVYDYWKRDLHSNSSAKATKLQSTVQRTVGCSTAINVWTDSCKNCLHVIGSALSHKLLFKMSITGSLVGYENNNDVSATKKNRSLLNITGTSNASSKQCQSLNSSLTNSVMTSASTRSHRMDGGGSSGKKHRRLHLNTLWSVWYGVLVTLLQAYLVLQGTHRYLGLSALSWKYEKPSTELDIQIVFCGLVVLFLPLLLAAAMFRVGNLANDGIKLASGTRLCSSAPTDGLEEEAFEGTLRYV</sequence>
<reference evidence="2" key="1">
    <citation type="submission" date="2007-03" db="EMBL/GenBank/DDBJ databases">
        <title>Annotation of Culex pipiens quinquefasciatus.</title>
        <authorList>
            <consortium name="The Broad Institute Genome Sequencing Platform"/>
            <person name="Atkinson P.W."/>
            <person name="Hemingway J."/>
            <person name="Christensen B.M."/>
            <person name="Higgs S."/>
            <person name="Kodira C."/>
            <person name="Hannick L."/>
            <person name="Megy K."/>
            <person name="O'Leary S."/>
            <person name="Pearson M."/>
            <person name="Haas B.J."/>
            <person name="Mauceli E."/>
            <person name="Wortman J.R."/>
            <person name="Lee N.H."/>
            <person name="Guigo R."/>
            <person name="Stanke M."/>
            <person name="Alvarado L."/>
            <person name="Amedeo P."/>
            <person name="Antoine C.H."/>
            <person name="Arensburger P."/>
            <person name="Bidwell S.L."/>
            <person name="Crawford M."/>
            <person name="Camaro F."/>
            <person name="Devon K."/>
            <person name="Engels R."/>
            <person name="Hammond M."/>
            <person name="Howarth C."/>
            <person name="Koehrsen M."/>
            <person name="Lawson D."/>
            <person name="Montgomery P."/>
            <person name="Nene V."/>
            <person name="Nusbaum C."/>
            <person name="Puiu D."/>
            <person name="Romero-Severson J."/>
            <person name="Severson D.W."/>
            <person name="Shumway M."/>
            <person name="Sisk P."/>
            <person name="Stolte C."/>
            <person name="Zeng Q."/>
            <person name="Eisenstadt E."/>
            <person name="Fraser-Liggett C."/>
            <person name="Strausberg R."/>
            <person name="Galagan J."/>
            <person name="Birren B."/>
            <person name="Collins F.H."/>
        </authorList>
    </citation>
    <scope>NUCLEOTIDE SEQUENCE [LARGE SCALE GENOMIC DNA]</scope>
    <source>
        <strain evidence="2">JHB</strain>
    </source>
</reference>
<gene>
    <name evidence="3" type="primary">6032558</name>
    <name evidence="2" type="ORF">CpipJ_CPIJ001356</name>
</gene>
<keyword evidence="1" id="KW-0812">Transmembrane</keyword>
<dbReference type="eggNOG" id="ENOG502QUZG">
    <property type="taxonomic scope" value="Eukaryota"/>
</dbReference>
<keyword evidence="1" id="KW-0472">Membrane</keyword>
<evidence type="ECO:0000313" key="3">
    <source>
        <dbReference type="EnsemblMetazoa" id="CPIJ001356-PA"/>
    </source>
</evidence>
<dbReference type="PANTHER" id="PTHR21579:SF20">
    <property type="entry name" value="PROTEIN TINCAR"/>
    <property type="match status" value="1"/>
</dbReference>
<reference evidence="3" key="2">
    <citation type="submission" date="2021-02" db="UniProtKB">
        <authorList>
            <consortium name="EnsemblMetazoa"/>
        </authorList>
    </citation>
    <scope>IDENTIFICATION</scope>
    <source>
        <strain evidence="3">JHB</strain>
    </source>
</reference>
<dbReference type="HOGENOM" id="CLU_1002043_0_0_1"/>
<accession>B0W350</accession>
<keyword evidence="4" id="KW-1185">Reference proteome</keyword>
<dbReference type="PANTHER" id="PTHR21579">
    <property type="entry name" value="PROTEIN TINCAR"/>
    <property type="match status" value="1"/>
</dbReference>
<keyword evidence="1" id="KW-1133">Transmembrane helix</keyword>